<dbReference type="InterPro" id="IPR002347">
    <property type="entry name" value="SDR_fam"/>
</dbReference>
<proteinExistence type="inferred from homology"/>
<dbReference type="AlphaFoldDB" id="A0A1A9GFQ2"/>
<dbReference type="OrthoDB" id="9799818at2"/>
<dbReference type="RefSeq" id="WP_068104993.1">
    <property type="nucleotide sequence ID" value="NZ_CP015079.1"/>
</dbReference>
<dbReference type="EMBL" id="CP015079">
    <property type="protein sequence ID" value="ANH36520.1"/>
    <property type="molecule type" value="Genomic_DNA"/>
</dbReference>
<dbReference type="InterPro" id="IPR036291">
    <property type="entry name" value="NAD(P)-bd_dom_sf"/>
</dbReference>
<dbReference type="STRING" id="1300347.I601_0066"/>
<protein>
    <submittedName>
        <fullName evidence="3">Short chain dehydrogenase</fullName>
    </submittedName>
</protein>
<dbReference type="Gene3D" id="3.40.50.720">
    <property type="entry name" value="NAD(P)-binding Rossmann-like Domain"/>
    <property type="match status" value="1"/>
</dbReference>
<evidence type="ECO:0000313" key="3">
    <source>
        <dbReference type="EMBL" id="ANH36520.1"/>
    </source>
</evidence>
<evidence type="ECO:0000313" key="4">
    <source>
        <dbReference type="Proteomes" id="UP000077868"/>
    </source>
</evidence>
<reference evidence="3 4" key="1">
    <citation type="submission" date="2016-03" db="EMBL/GenBank/DDBJ databases">
        <title>Complete genome sequence of a soil Actinobacterium, Nocardioides dokdonensis FR1436.</title>
        <authorList>
            <person name="Kwon S.-K."/>
            <person name="Kim K."/>
            <person name="Kim J.F."/>
        </authorList>
    </citation>
    <scope>NUCLEOTIDE SEQUENCE [LARGE SCALE GENOMIC DNA]</scope>
    <source>
        <strain evidence="3 4">FR1436</strain>
    </source>
</reference>
<dbReference type="KEGG" id="ndk:I601_0066"/>
<dbReference type="PANTHER" id="PTHR43669:SF3">
    <property type="entry name" value="ALCOHOL DEHYDROGENASE, PUTATIVE (AFU_ORTHOLOGUE AFUA_3G03445)-RELATED"/>
    <property type="match status" value="1"/>
</dbReference>
<dbReference type="CDD" id="cd05233">
    <property type="entry name" value="SDR_c"/>
    <property type="match status" value="1"/>
</dbReference>
<organism evidence="3 4">
    <name type="scientific">Nocardioides dokdonensis FR1436</name>
    <dbReference type="NCBI Taxonomy" id="1300347"/>
    <lineage>
        <taxon>Bacteria</taxon>
        <taxon>Bacillati</taxon>
        <taxon>Actinomycetota</taxon>
        <taxon>Actinomycetes</taxon>
        <taxon>Propionibacteriales</taxon>
        <taxon>Nocardioidaceae</taxon>
        <taxon>Nocardioides</taxon>
    </lineage>
</organism>
<dbReference type="PATRIC" id="fig|1300347.3.peg.67"/>
<evidence type="ECO:0000256" key="1">
    <source>
        <dbReference type="ARBA" id="ARBA00006484"/>
    </source>
</evidence>
<dbReference type="GO" id="GO:0016491">
    <property type="term" value="F:oxidoreductase activity"/>
    <property type="evidence" value="ECO:0007669"/>
    <property type="project" value="UniProtKB-KW"/>
</dbReference>
<evidence type="ECO:0000256" key="2">
    <source>
        <dbReference type="ARBA" id="ARBA00023002"/>
    </source>
</evidence>
<keyword evidence="2" id="KW-0560">Oxidoreductase</keyword>
<gene>
    <name evidence="3" type="ORF">I601_0066</name>
</gene>
<dbReference type="Pfam" id="PF00106">
    <property type="entry name" value="adh_short"/>
    <property type="match status" value="1"/>
</dbReference>
<sequence>MDIQPSTQSGAQVVVVVGAGPGVSGSLARRCAAEGWQVGLVGLDEHALADLAATLVPARVERRIADLTDPVAGAQAVAGLGERFGRIDLLHVNPSAYREADPLHLGVEELLEDVRLGVGSLLTAVQAAHPYLVRGARVTVTGSMAADQPSPVAASLGVQKAGVRNLVHSLDATLAPEGVRAVSVTVRGALAREGTFSHDAVAAAILDASRQDEADWRSEVSYPSV</sequence>
<comment type="similarity">
    <text evidence="1">Belongs to the short-chain dehydrogenases/reductases (SDR) family.</text>
</comment>
<keyword evidence="4" id="KW-1185">Reference proteome</keyword>
<dbReference type="PANTHER" id="PTHR43669">
    <property type="entry name" value="5-KETO-D-GLUCONATE 5-REDUCTASE"/>
    <property type="match status" value="1"/>
</dbReference>
<name>A0A1A9GFQ2_9ACTN</name>
<dbReference type="SUPFAM" id="SSF51735">
    <property type="entry name" value="NAD(P)-binding Rossmann-fold domains"/>
    <property type="match status" value="1"/>
</dbReference>
<accession>A0A1A9GFQ2</accession>
<dbReference type="Proteomes" id="UP000077868">
    <property type="component" value="Chromosome"/>
</dbReference>